<dbReference type="InterPro" id="IPR029063">
    <property type="entry name" value="SAM-dependent_MTases_sf"/>
</dbReference>
<keyword evidence="3" id="KW-1185">Reference proteome</keyword>
<feature type="domain" description="Methyltransferase" evidence="1">
    <location>
        <begin position="141"/>
        <end position="262"/>
    </location>
</feature>
<keyword evidence="2" id="KW-0808">Transferase</keyword>
<dbReference type="InterPro" id="IPR025714">
    <property type="entry name" value="Methyltranfer_dom"/>
</dbReference>
<dbReference type="AlphaFoldDB" id="A0A7G5XBU2"/>
<dbReference type="GO" id="GO:0008168">
    <property type="term" value="F:methyltransferase activity"/>
    <property type="evidence" value="ECO:0007669"/>
    <property type="project" value="UniProtKB-KW"/>
</dbReference>
<dbReference type="GO" id="GO:0032259">
    <property type="term" value="P:methylation"/>
    <property type="evidence" value="ECO:0007669"/>
    <property type="project" value="UniProtKB-KW"/>
</dbReference>
<evidence type="ECO:0000259" key="1">
    <source>
        <dbReference type="Pfam" id="PF13847"/>
    </source>
</evidence>
<name>A0A7G5XBU2_9BACT</name>
<evidence type="ECO:0000313" key="2">
    <source>
        <dbReference type="EMBL" id="QNA42945.1"/>
    </source>
</evidence>
<dbReference type="Proteomes" id="UP000515344">
    <property type="component" value="Chromosome"/>
</dbReference>
<protein>
    <submittedName>
        <fullName evidence="2">Methyltransferase domain-containing protein</fullName>
    </submittedName>
</protein>
<proteinExistence type="predicted"/>
<evidence type="ECO:0000313" key="3">
    <source>
        <dbReference type="Proteomes" id="UP000515344"/>
    </source>
</evidence>
<keyword evidence="2" id="KW-0489">Methyltransferase</keyword>
<dbReference type="CDD" id="cd02440">
    <property type="entry name" value="AdoMet_MTases"/>
    <property type="match status" value="1"/>
</dbReference>
<gene>
    <name evidence="2" type="ORF">H4075_12680</name>
</gene>
<dbReference type="RefSeq" id="WP_182801211.1">
    <property type="nucleotide sequence ID" value="NZ_CP060007.1"/>
</dbReference>
<reference evidence="3" key="1">
    <citation type="submission" date="2020-08" db="EMBL/GenBank/DDBJ databases">
        <title>Lacibacter sp. S13-6-6 genome sequencing.</title>
        <authorList>
            <person name="Jin L."/>
        </authorList>
    </citation>
    <scope>NUCLEOTIDE SEQUENCE [LARGE SCALE GENOMIC DNA]</scope>
    <source>
        <strain evidence="3">S13-6-6</strain>
    </source>
</reference>
<dbReference type="KEGG" id="lacs:H4075_12680"/>
<dbReference type="Gene3D" id="3.40.50.150">
    <property type="entry name" value="Vaccinia Virus protein VP39"/>
    <property type="match status" value="1"/>
</dbReference>
<sequence length="311" mass="35447">MHTTPISTQIAQQDFIVAEIENLIEQGGPRPHQYAYADYLFEEIGKKIKAAELPAEVGSKLLKQCVFLQTSDSVMGHIRNKPYGYAGDFMIIERIYLNEAQPSTGYYYWDQYSLEHVAAKAVRNRKDYFKNVMTNRIEHSKKPLRLLDVASGPARDLKELFEIIQPESMKVTCVEMDSRAIEHATNINASHAGEIKFINQNIFKFRTEERFDIVWSAGLFDYFCDRSFVAVLKKLIAFATKDGEIIIGNFSDENPSRIYMEMVGDWILNHRSADQLIELAIAAGAHPKQIHVGREPEGINLFLHIKKGSGE</sequence>
<dbReference type="EMBL" id="CP060007">
    <property type="protein sequence ID" value="QNA42945.1"/>
    <property type="molecule type" value="Genomic_DNA"/>
</dbReference>
<accession>A0A7G5XBU2</accession>
<dbReference type="SUPFAM" id="SSF53335">
    <property type="entry name" value="S-adenosyl-L-methionine-dependent methyltransferases"/>
    <property type="match status" value="1"/>
</dbReference>
<organism evidence="2 3">
    <name type="scientific">Lacibacter sediminis</name>
    <dbReference type="NCBI Taxonomy" id="2760713"/>
    <lineage>
        <taxon>Bacteria</taxon>
        <taxon>Pseudomonadati</taxon>
        <taxon>Bacteroidota</taxon>
        <taxon>Chitinophagia</taxon>
        <taxon>Chitinophagales</taxon>
        <taxon>Chitinophagaceae</taxon>
        <taxon>Lacibacter</taxon>
    </lineage>
</organism>
<dbReference type="Pfam" id="PF13847">
    <property type="entry name" value="Methyltransf_31"/>
    <property type="match status" value="1"/>
</dbReference>